<dbReference type="InterPro" id="IPR014001">
    <property type="entry name" value="Helicase_ATP-bd"/>
</dbReference>
<feature type="domain" description="Helicase C-terminal" evidence="7">
    <location>
        <begin position="685"/>
        <end position="877"/>
    </location>
</feature>
<dbReference type="InterPro" id="IPR038718">
    <property type="entry name" value="SNF2-like_sf"/>
</dbReference>
<evidence type="ECO:0000313" key="9">
    <source>
        <dbReference type="Proteomes" id="UP000732619"/>
    </source>
</evidence>
<dbReference type="SMART" id="SM00487">
    <property type="entry name" value="DEXDc"/>
    <property type="match status" value="1"/>
</dbReference>
<proteinExistence type="predicted"/>
<sequence length="1078" mass="124963">MLSEVKAPKVLDNKTNFVYTELEESIKKGSKLSVISALFSMYAYDALKKDLDKIDNMRFIYTKPSFIRDDKKESREYYIDNNSIFGNDYEIKLRNEMTQGSISRDFSKWINDKLEIKSFKTPNEAQSRMVCVDNGDDSSIAINGSVDFTTTGLGLSKSDRQDMNQCVYGNMFTQPSLMMFEALWDNEDLLEDVKEEVLEQMKTMHKENPAEFIYFLSLYNIFSGNLDALDEDKIIRKGNTLKESQIWNKLYKFQKDAVMGVIDKIENYNGCILADSVGLGKTFTALAVIKYYESRNDRVLVLVPKKLRDNWTIYTQNDKRNIFVDDRFNYDVLNHTDLSRDGGKSGDLDLSTINWGNYDLVVIDESHNFRNNPAVKDRTTRYEKLMRDIIKGGHKTRLLMLSATPVNNKMNDIKNQIAFITEDDDTALEEFGISSIENTLRKAQGAFNRWSKLTEEEKENQNFIDTIDLDYFKLLDLLTIARSRRHIEKYYNLEEVGDFPERLVPLNKHPDIDINGEFSDLDEINNKISLLTLGIYSPLHYVYPNKMESYEQKYDTSVGSGGSILRQIDRDKNVVGLMRVNLLKRLESSIDSFRLTLSRLLNTTDETLARIDKGIDYVDDLDINLIDPEEEEYDDLMFGKNRKVLLQDMDLVKWKQDLELDKVELEALLEKANKVTPERDAKLNTLKDLIRDKQYNPINPYNKKIIIFTAFADTAKYLYKNIHKWALDEFGLHSALVTGGDENKTTLKTVRNKKDINDVLINFSPKSKERAIVDKDAKEEIDILICTDCISEGQNLQDCDYLINYDIHWNPVRIIQRFGRIDRIGSDNKQIQLVNFWPNIDLDEYINLEGRVKNRMVMVDISATGEENIIDKNQTMNDLDYRRKQLEELQERVLDLEDIDNTISITDLTFNDFKIELMDYMEEHREELEKAPRGIYSIVDGFEDVEPGVIFLLRQVKGTTETKERNPLSPHYLVYIGEDSNVKYNYINSKKVLDFYQKLCVGKKEVLTDLVKDFNMETNDGKDMEKYSSLLVETIENILGKKQEAGVKSLFSKGGTATVKQDINGLEEFELVTFLIIK</sequence>
<dbReference type="CDD" id="cd18011">
    <property type="entry name" value="DEXDc_RapA"/>
    <property type="match status" value="1"/>
</dbReference>
<dbReference type="PANTHER" id="PTHR45766">
    <property type="entry name" value="DNA ANNEALING HELICASE AND ENDONUCLEASE ZRANB3 FAMILY MEMBER"/>
    <property type="match status" value="1"/>
</dbReference>
<dbReference type="Pfam" id="PF04851">
    <property type="entry name" value="ResIII"/>
    <property type="match status" value="1"/>
</dbReference>
<organism evidence="8 9">
    <name type="scientific">Methanobrevibacter olleyae</name>
    <dbReference type="NCBI Taxonomy" id="294671"/>
    <lineage>
        <taxon>Archaea</taxon>
        <taxon>Methanobacteriati</taxon>
        <taxon>Methanobacteriota</taxon>
        <taxon>Methanomada group</taxon>
        <taxon>Methanobacteria</taxon>
        <taxon>Methanobacteriales</taxon>
        <taxon>Methanobacteriaceae</taxon>
        <taxon>Methanobrevibacter</taxon>
    </lineage>
</organism>
<keyword evidence="3 8" id="KW-0347">Helicase</keyword>
<evidence type="ECO:0000256" key="1">
    <source>
        <dbReference type="ARBA" id="ARBA00022741"/>
    </source>
</evidence>
<protein>
    <submittedName>
        <fullName evidence="8">Helicase</fullName>
    </submittedName>
</protein>
<dbReference type="SUPFAM" id="SSF52540">
    <property type="entry name" value="P-loop containing nucleoside triphosphate hydrolases"/>
    <property type="match status" value="2"/>
</dbReference>
<evidence type="ECO:0000256" key="3">
    <source>
        <dbReference type="ARBA" id="ARBA00022806"/>
    </source>
</evidence>
<dbReference type="Proteomes" id="UP000732619">
    <property type="component" value="Unassembled WGS sequence"/>
</dbReference>
<dbReference type="InterPro" id="IPR057342">
    <property type="entry name" value="DEXDc_RapA"/>
</dbReference>
<dbReference type="PROSITE" id="PS51194">
    <property type="entry name" value="HELICASE_CTER"/>
    <property type="match status" value="1"/>
</dbReference>
<keyword evidence="5" id="KW-0175">Coiled coil</keyword>
<dbReference type="CDD" id="cd10311">
    <property type="entry name" value="PLDc_N_DEXD_c"/>
    <property type="match status" value="1"/>
</dbReference>
<evidence type="ECO:0000256" key="4">
    <source>
        <dbReference type="ARBA" id="ARBA00022840"/>
    </source>
</evidence>
<keyword evidence="1" id="KW-0547">Nucleotide-binding</keyword>
<dbReference type="EMBL" id="SUTG01000008">
    <property type="protein sequence ID" value="MBE6512119.1"/>
    <property type="molecule type" value="Genomic_DNA"/>
</dbReference>
<dbReference type="GO" id="GO:0140097">
    <property type="term" value="F:catalytic activity, acting on DNA"/>
    <property type="evidence" value="ECO:0007669"/>
    <property type="project" value="UniProtKB-ARBA"/>
</dbReference>
<accession>A0A8T3VWT3</accession>
<dbReference type="SMART" id="SM00490">
    <property type="entry name" value="HELICc"/>
    <property type="match status" value="1"/>
</dbReference>
<reference evidence="8" key="1">
    <citation type="submission" date="2019-04" db="EMBL/GenBank/DDBJ databases">
        <title>Evolution of Biomass-Degrading Anaerobic Consortia Revealed by Metagenomics.</title>
        <authorList>
            <person name="Peng X."/>
        </authorList>
    </citation>
    <scope>NUCLEOTIDE SEQUENCE</scope>
    <source>
        <strain evidence="8">SIG14</strain>
    </source>
</reference>
<feature type="domain" description="Helicase ATP-binding" evidence="6">
    <location>
        <begin position="262"/>
        <end position="423"/>
    </location>
</feature>
<dbReference type="GO" id="GO:0016787">
    <property type="term" value="F:hydrolase activity"/>
    <property type="evidence" value="ECO:0007669"/>
    <property type="project" value="UniProtKB-KW"/>
</dbReference>
<dbReference type="GO" id="GO:0005524">
    <property type="term" value="F:ATP binding"/>
    <property type="evidence" value="ECO:0007669"/>
    <property type="project" value="InterPro"/>
</dbReference>
<evidence type="ECO:0000259" key="6">
    <source>
        <dbReference type="PROSITE" id="PS51192"/>
    </source>
</evidence>
<dbReference type="GO" id="GO:0031297">
    <property type="term" value="P:replication fork processing"/>
    <property type="evidence" value="ECO:0007669"/>
    <property type="project" value="TreeGrafter"/>
</dbReference>
<keyword evidence="4" id="KW-0067">ATP-binding</keyword>
<dbReference type="GO" id="GO:0003677">
    <property type="term" value="F:DNA binding"/>
    <property type="evidence" value="ECO:0007669"/>
    <property type="project" value="InterPro"/>
</dbReference>
<dbReference type="AlphaFoldDB" id="A0A8T3VWT3"/>
<dbReference type="GO" id="GO:0004386">
    <property type="term" value="F:helicase activity"/>
    <property type="evidence" value="ECO:0007669"/>
    <property type="project" value="UniProtKB-KW"/>
</dbReference>
<evidence type="ECO:0000256" key="2">
    <source>
        <dbReference type="ARBA" id="ARBA00022801"/>
    </source>
</evidence>
<evidence type="ECO:0000256" key="5">
    <source>
        <dbReference type="SAM" id="Coils"/>
    </source>
</evidence>
<feature type="coiled-coil region" evidence="5">
    <location>
        <begin position="872"/>
        <end position="899"/>
    </location>
</feature>
<dbReference type="InterPro" id="IPR001650">
    <property type="entry name" value="Helicase_C-like"/>
</dbReference>
<dbReference type="InterPro" id="IPR027417">
    <property type="entry name" value="P-loop_NTPase"/>
</dbReference>
<dbReference type="PANTHER" id="PTHR45766:SF6">
    <property type="entry name" value="SWI_SNF-RELATED MATRIX-ASSOCIATED ACTIN-DEPENDENT REGULATOR OF CHROMATIN SUBFAMILY A-LIKE PROTEIN 1"/>
    <property type="match status" value="1"/>
</dbReference>
<comment type="caution">
    <text evidence="8">The sequence shown here is derived from an EMBL/GenBank/DDBJ whole genome shotgun (WGS) entry which is preliminary data.</text>
</comment>
<dbReference type="Gene3D" id="3.40.50.300">
    <property type="entry name" value="P-loop containing nucleotide triphosphate hydrolases"/>
    <property type="match status" value="1"/>
</dbReference>
<evidence type="ECO:0000259" key="7">
    <source>
        <dbReference type="PROSITE" id="PS51194"/>
    </source>
</evidence>
<dbReference type="CDD" id="cd18793">
    <property type="entry name" value="SF2_C_SNF"/>
    <property type="match status" value="1"/>
</dbReference>
<dbReference type="GO" id="GO:0006281">
    <property type="term" value="P:DNA repair"/>
    <property type="evidence" value="ECO:0007669"/>
    <property type="project" value="TreeGrafter"/>
</dbReference>
<dbReference type="InterPro" id="IPR006935">
    <property type="entry name" value="Helicase/UvrB_N"/>
</dbReference>
<evidence type="ECO:0000313" key="8">
    <source>
        <dbReference type="EMBL" id="MBE6512119.1"/>
    </source>
</evidence>
<dbReference type="InterPro" id="IPR049730">
    <property type="entry name" value="SNF2/RAD54-like_C"/>
</dbReference>
<dbReference type="Gene3D" id="3.40.50.10810">
    <property type="entry name" value="Tandem AAA-ATPase domain"/>
    <property type="match status" value="1"/>
</dbReference>
<name>A0A8T3VWT3_METOL</name>
<gene>
    <name evidence="8" type="ORF">E7Z75_03055</name>
</gene>
<dbReference type="PROSITE" id="PS51192">
    <property type="entry name" value="HELICASE_ATP_BIND_1"/>
    <property type="match status" value="1"/>
</dbReference>
<dbReference type="Pfam" id="PF00271">
    <property type="entry name" value="Helicase_C"/>
    <property type="match status" value="1"/>
</dbReference>
<keyword evidence="2" id="KW-0378">Hydrolase</keyword>